<evidence type="ECO:0000256" key="1">
    <source>
        <dbReference type="ARBA" id="ARBA00001954"/>
    </source>
</evidence>
<reference evidence="4" key="1">
    <citation type="submission" date="2019-10" db="EMBL/GenBank/DDBJ databases">
        <title>Draft genome sequece of Microseira wollei NIES-4236.</title>
        <authorList>
            <person name="Yamaguchi H."/>
            <person name="Suzuki S."/>
            <person name="Kawachi M."/>
        </authorList>
    </citation>
    <scope>NUCLEOTIDE SEQUENCE</scope>
    <source>
        <strain evidence="4">NIES-4236</strain>
    </source>
</reference>
<evidence type="ECO:0000313" key="5">
    <source>
        <dbReference type="Proteomes" id="UP001050975"/>
    </source>
</evidence>
<dbReference type="Pfam" id="PF00487">
    <property type="entry name" value="FA_desaturase"/>
    <property type="match status" value="1"/>
</dbReference>
<dbReference type="InterPro" id="IPR005804">
    <property type="entry name" value="FA_desaturase_dom"/>
</dbReference>
<gene>
    <name evidence="4" type="ORF">MiSe_52220</name>
</gene>
<name>A0AAV3XDU2_9CYAN</name>
<evidence type="ECO:0000256" key="2">
    <source>
        <dbReference type="ARBA" id="ARBA00008749"/>
    </source>
</evidence>
<evidence type="ECO:0000259" key="3">
    <source>
        <dbReference type="Pfam" id="PF00487"/>
    </source>
</evidence>
<comment type="cofactor">
    <cofactor evidence="1">
        <name>Fe(2+)</name>
        <dbReference type="ChEBI" id="CHEBI:29033"/>
    </cofactor>
</comment>
<comment type="similarity">
    <text evidence="2">Belongs to the fatty acid desaturase type 2 family.</text>
</comment>
<dbReference type="EMBL" id="BLAY01000090">
    <property type="protein sequence ID" value="GET40413.1"/>
    <property type="molecule type" value="Genomic_DNA"/>
</dbReference>
<feature type="domain" description="Fatty acid desaturase" evidence="3">
    <location>
        <begin position="5"/>
        <end position="99"/>
    </location>
</feature>
<keyword evidence="5" id="KW-1185">Reference proteome</keyword>
<organism evidence="4 5">
    <name type="scientific">Microseira wollei NIES-4236</name>
    <dbReference type="NCBI Taxonomy" id="2530354"/>
    <lineage>
        <taxon>Bacteria</taxon>
        <taxon>Bacillati</taxon>
        <taxon>Cyanobacteriota</taxon>
        <taxon>Cyanophyceae</taxon>
        <taxon>Oscillatoriophycideae</taxon>
        <taxon>Aerosakkonematales</taxon>
        <taxon>Aerosakkonemataceae</taxon>
        <taxon>Microseira</taxon>
    </lineage>
</organism>
<dbReference type="AlphaFoldDB" id="A0AAV3XDU2"/>
<evidence type="ECO:0000313" key="4">
    <source>
        <dbReference type="EMBL" id="GET40413.1"/>
    </source>
</evidence>
<proteinExistence type="inferred from homology"/>
<protein>
    <submittedName>
        <fullName evidence="4">Fatty acid desaturase</fullName>
    </submittedName>
</protein>
<dbReference type="Proteomes" id="UP001050975">
    <property type="component" value="Unassembled WGS sequence"/>
</dbReference>
<dbReference type="GO" id="GO:0006629">
    <property type="term" value="P:lipid metabolic process"/>
    <property type="evidence" value="ECO:0007669"/>
    <property type="project" value="InterPro"/>
</dbReference>
<comment type="caution">
    <text evidence="4">The sequence shown here is derived from an EMBL/GenBank/DDBJ whole genome shotgun (WGS) entry which is preliminary data.</text>
</comment>
<accession>A0AAV3XDU2</accession>
<sequence length="101" mass="12040">MGMALIFIILHFALQVPIANMALFWIIPSLLSSVQLFYFGTFLTHQEPEEGYTNPHRAKSTSFPVFWSFITCYHFGYHEEHHQYPNVPWWKLPEVRERHNC</sequence>